<name>A0ABX2LM49_9STAP</name>
<dbReference type="EMBL" id="JABVEG010000002">
    <property type="protein sequence ID" value="NUI81999.1"/>
    <property type="molecule type" value="Genomic_DNA"/>
</dbReference>
<dbReference type="GeneID" id="74187561"/>
<evidence type="ECO:0008006" key="3">
    <source>
        <dbReference type="Google" id="ProtNLM"/>
    </source>
</evidence>
<dbReference type="RefSeq" id="WP_174841312.1">
    <property type="nucleotide sequence ID" value="NZ_CUEE01000002.1"/>
</dbReference>
<evidence type="ECO:0000313" key="2">
    <source>
        <dbReference type="Proteomes" id="UP000610527"/>
    </source>
</evidence>
<proteinExistence type="predicted"/>
<protein>
    <recommendedName>
        <fullName evidence="3">DUF960 domain-containing protein</fullName>
    </recommendedName>
</protein>
<gene>
    <name evidence="1" type="ORF">HUN84_04395</name>
</gene>
<comment type="caution">
    <text evidence="1">The sequence shown here is derived from an EMBL/GenBank/DDBJ whole genome shotgun (WGS) entry which is preliminary data.</text>
</comment>
<reference evidence="1 2" key="1">
    <citation type="submission" date="2020-06" db="EMBL/GenBank/DDBJ databases">
        <title>Staphylococcus borealis sp. nov. -A novel member of the Staphylococcaceae family isolated from skin and blood in humans.</title>
        <authorList>
            <person name="Pain M."/>
            <person name="Wolden R."/>
            <person name="Jaen-Luchoro D."/>
            <person name="Salva-Serra F."/>
            <person name="Iglesias B.P."/>
            <person name="Karlsson R."/>
            <person name="Klingenberg C."/>
            <person name="Cavanagh J.P."/>
        </authorList>
    </citation>
    <scope>NUCLEOTIDE SEQUENCE [LARGE SCALE GENOMIC DNA]</scope>
    <source>
        <strain evidence="1 2">58-22</strain>
    </source>
</reference>
<keyword evidence="2" id="KW-1185">Reference proteome</keyword>
<dbReference type="Proteomes" id="UP000610527">
    <property type="component" value="Unassembled WGS sequence"/>
</dbReference>
<accession>A0ABX2LM49</accession>
<evidence type="ECO:0000313" key="1">
    <source>
        <dbReference type="EMBL" id="NUI81999.1"/>
    </source>
</evidence>
<sequence>MKEKAIKRVYEHLFENKYLLDDGIKQFDPDFYMAQSWQRLRVGKNIEAMDIIMLKHEALEHFLMNKYNLSYKEVHILYEKNIIIVHLLNRGEINCSF</sequence>
<organism evidence="1 2">
    <name type="scientific">Staphylococcus borealis</name>
    <dbReference type="NCBI Taxonomy" id="2742203"/>
    <lineage>
        <taxon>Bacteria</taxon>
        <taxon>Bacillati</taxon>
        <taxon>Bacillota</taxon>
        <taxon>Bacilli</taxon>
        <taxon>Bacillales</taxon>
        <taxon>Staphylococcaceae</taxon>
        <taxon>Staphylococcus</taxon>
    </lineage>
</organism>